<accession>A0A195EQB9</accession>
<proteinExistence type="predicted"/>
<feature type="compositionally biased region" description="Basic and acidic residues" evidence="1">
    <location>
        <begin position="62"/>
        <end position="83"/>
    </location>
</feature>
<name>A0A195EQB9_9HYME</name>
<evidence type="ECO:0000313" key="2">
    <source>
        <dbReference type="EMBL" id="KYN30376.1"/>
    </source>
</evidence>
<dbReference type="STRING" id="34720.A0A195EQB9"/>
<reference evidence="2 3" key="1">
    <citation type="submission" date="2016-03" db="EMBL/GenBank/DDBJ databases">
        <title>Trachymyrmex septentrionalis WGS genome.</title>
        <authorList>
            <person name="Nygaard S."/>
            <person name="Hu H."/>
            <person name="Boomsma J."/>
            <person name="Zhang G."/>
        </authorList>
    </citation>
    <scope>NUCLEOTIDE SEQUENCE [LARGE SCALE GENOMIC DNA]</scope>
    <source>
        <strain evidence="2">Tsep2-gDNA-1</strain>
        <tissue evidence="2">Whole body</tissue>
    </source>
</reference>
<organism evidence="2 3">
    <name type="scientific">Trachymyrmex septentrionalis</name>
    <dbReference type="NCBI Taxonomy" id="34720"/>
    <lineage>
        <taxon>Eukaryota</taxon>
        <taxon>Metazoa</taxon>
        <taxon>Ecdysozoa</taxon>
        <taxon>Arthropoda</taxon>
        <taxon>Hexapoda</taxon>
        <taxon>Insecta</taxon>
        <taxon>Pterygota</taxon>
        <taxon>Neoptera</taxon>
        <taxon>Endopterygota</taxon>
        <taxon>Hymenoptera</taxon>
        <taxon>Apocrita</taxon>
        <taxon>Aculeata</taxon>
        <taxon>Formicoidea</taxon>
        <taxon>Formicidae</taxon>
        <taxon>Myrmicinae</taxon>
        <taxon>Trachymyrmex</taxon>
    </lineage>
</organism>
<gene>
    <name evidence="2" type="ORF">ALC56_15303</name>
</gene>
<feature type="compositionally biased region" description="Acidic residues" evidence="1">
    <location>
        <begin position="84"/>
        <end position="99"/>
    </location>
</feature>
<dbReference type="EMBL" id="KQ982026">
    <property type="protein sequence ID" value="KYN30376.1"/>
    <property type="molecule type" value="Genomic_DNA"/>
</dbReference>
<sequence>MDGTKSISEREKTAKLIAKIHASIRKKHKALKTGIMENEIVLEKQLKPIIVLLKQIAGNTERGGKPFETKIMESKQKNKREYSDDKDDDDDDNDDDDNNDAIPIQITPQRLPWNKQIKKKRSNVMPDLSIIHSIPIEPQQQQQQVTPFELQDKEVFKIGDDPSFETSIRQMLSTPQGRQRLQSQLEPLGQVYVNTLLTGNTRNEVDLIYHDPSVRERDGAYAPTDNLTTSTDTTRGLLTVAVVGGVLVAAASPSLLTAVVALGAALFATVLLRAEVDVVDVLVDGPAVTAAYEGDGVLLSDVLLSVGDGVAPDDSVGCRLSALPTAPANHVVALTARLAVGLSVPPRSPRFPQVLGPAASTSGDT</sequence>
<evidence type="ECO:0000313" key="3">
    <source>
        <dbReference type="Proteomes" id="UP000078541"/>
    </source>
</evidence>
<evidence type="ECO:0000256" key="1">
    <source>
        <dbReference type="SAM" id="MobiDB-lite"/>
    </source>
</evidence>
<feature type="region of interest" description="Disordered" evidence="1">
    <location>
        <begin position="62"/>
        <end position="105"/>
    </location>
</feature>
<protein>
    <submittedName>
        <fullName evidence="2">Uncharacterized protein</fullName>
    </submittedName>
</protein>
<keyword evidence="3" id="KW-1185">Reference proteome</keyword>
<dbReference type="AlphaFoldDB" id="A0A195EQB9"/>
<dbReference type="Proteomes" id="UP000078541">
    <property type="component" value="Unassembled WGS sequence"/>
</dbReference>